<dbReference type="Proteomes" id="UP000593565">
    <property type="component" value="Unassembled WGS sequence"/>
</dbReference>
<organism evidence="2 3">
    <name type="scientific">Ameiurus melas</name>
    <name type="common">Black bullhead</name>
    <name type="synonym">Silurus melas</name>
    <dbReference type="NCBI Taxonomy" id="219545"/>
    <lineage>
        <taxon>Eukaryota</taxon>
        <taxon>Metazoa</taxon>
        <taxon>Chordata</taxon>
        <taxon>Craniata</taxon>
        <taxon>Vertebrata</taxon>
        <taxon>Euteleostomi</taxon>
        <taxon>Actinopterygii</taxon>
        <taxon>Neopterygii</taxon>
        <taxon>Teleostei</taxon>
        <taxon>Ostariophysi</taxon>
        <taxon>Siluriformes</taxon>
        <taxon>Ictaluridae</taxon>
        <taxon>Ameiurus</taxon>
    </lineage>
</organism>
<evidence type="ECO:0000313" key="2">
    <source>
        <dbReference type="EMBL" id="KAF4080870.1"/>
    </source>
</evidence>
<accession>A0A7J6AE02</accession>
<gene>
    <name evidence="2" type="ORF">AMELA_G00176320</name>
</gene>
<evidence type="ECO:0000256" key="1">
    <source>
        <dbReference type="SAM" id="MobiDB-lite"/>
    </source>
</evidence>
<name>A0A7J6AE02_AMEME</name>
<sequence length="260" mass="30771">MSKQAEILKDFLQPDLKKGDYVLKIRDVVSIHRQSQIELKKMDGYRFRVGTLEDTLYKDQPDMLEEWEQFYLKEEMKMEVIGVLEEFPCDSLNAGRVLMVCEDGKVFAYEDEHMHLVAKSLKELFDHGLQFPGNKRYNRGQAFEHMTDAQWDRVKKSAKMVTAKKQDQDLVDRMEESFLMNLDIITQRLQTEQPCRISSNVERHRGNRRRNTPRKSSTRTPHLCKDDCIKVEYKFKCDSQLKKSMPKHRRDLCVPVHVNI</sequence>
<keyword evidence="3" id="KW-1185">Reference proteome</keyword>
<dbReference type="InterPro" id="IPR003360">
    <property type="entry name" value="US22-like"/>
</dbReference>
<feature type="compositionally biased region" description="Basic residues" evidence="1">
    <location>
        <begin position="205"/>
        <end position="217"/>
    </location>
</feature>
<comment type="caution">
    <text evidence="2">The sequence shown here is derived from an EMBL/GenBank/DDBJ whole genome shotgun (WGS) entry which is preliminary data.</text>
</comment>
<proteinExistence type="predicted"/>
<dbReference type="Pfam" id="PF02393">
    <property type="entry name" value="US22"/>
    <property type="match status" value="1"/>
</dbReference>
<evidence type="ECO:0000313" key="3">
    <source>
        <dbReference type="Proteomes" id="UP000593565"/>
    </source>
</evidence>
<dbReference type="AlphaFoldDB" id="A0A7J6AE02"/>
<feature type="region of interest" description="Disordered" evidence="1">
    <location>
        <begin position="197"/>
        <end position="221"/>
    </location>
</feature>
<dbReference type="EMBL" id="JAAGNN010000014">
    <property type="protein sequence ID" value="KAF4080870.1"/>
    <property type="molecule type" value="Genomic_DNA"/>
</dbReference>
<protein>
    <submittedName>
        <fullName evidence="2">Uncharacterized protein</fullName>
    </submittedName>
</protein>
<reference evidence="2 3" key="1">
    <citation type="submission" date="2020-02" db="EMBL/GenBank/DDBJ databases">
        <title>A chromosome-scale genome assembly of the black bullhead catfish (Ameiurus melas).</title>
        <authorList>
            <person name="Wen M."/>
            <person name="Zham M."/>
            <person name="Cabau C."/>
            <person name="Klopp C."/>
            <person name="Donnadieu C."/>
            <person name="Roques C."/>
            <person name="Bouchez O."/>
            <person name="Lampietro C."/>
            <person name="Jouanno E."/>
            <person name="Herpin A."/>
            <person name="Louis A."/>
            <person name="Berthelot C."/>
            <person name="Parey E."/>
            <person name="Roest-Crollius H."/>
            <person name="Braasch I."/>
            <person name="Postlethwait J."/>
            <person name="Robinson-Rechavi M."/>
            <person name="Echchiki A."/>
            <person name="Begum T."/>
            <person name="Montfort J."/>
            <person name="Schartl M."/>
            <person name="Bobe J."/>
            <person name="Guiguen Y."/>
        </authorList>
    </citation>
    <scope>NUCLEOTIDE SEQUENCE [LARGE SCALE GENOMIC DNA]</scope>
    <source>
        <strain evidence="2">M_S1</strain>
        <tissue evidence="2">Blood</tissue>
    </source>
</reference>